<dbReference type="Proteomes" id="UP000218784">
    <property type="component" value="Unassembled WGS sequence"/>
</dbReference>
<feature type="transmembrane region" description="Helical" evidence="1">
    <location>
        <begin position="185"/>
        <end position="203"/>
    </location>
</feature>
<dbReference type="RefSeq" id="WP_066487617.1">
    <property type="nucleotide sequence ID" value="NZ_JAIEOT010000018.1"/>
</dbReference>
<dbReference type="Pfam" id="PF20599">
    <property type="entry name" value="DUF6796"/>
    <property type="match status" value="1"/>
</dbReference>
<feature type="transmembrane region" description="Helical" evidence="1">
    <location>
        <begin position="93"/>
        <end position="113"/>
    </location>
</feature>
<dbReference type="EMBL" id="NWVD01000005">
    <property type="protein sequence ID" value="PCG08576.1"/>
    <property type="molecule type" value="Genomic_DNA"/>
</dbReference>
<feature type="transmembrane region" description="Helical" evidence="1">
    <location>
        <begin position="209"/>
        <end position="231"/>
    </location>
</feature>
<feature type="transmembrane region" description="Helical" evidence="1">
    <location>
        <begin position="151"/>
        <end position="173"/>
    </location>
</feature>
<protein>
    <submittedName>
        <fullName evidence="2">Uncharacterized protein</fullName>
    </submittedName>
</protein>
<evidence type="ECO:0000256" key="1">
    <source>
        <dbReference type="SAM" id="Phobius"/>
    </source>
</evidence>
<dbReference type="InterPro" id="IPR046475">
    <property type="entry name" value="DUF6796"/>
</dbReference>
<reference evidence="2 3" key="1">
    <citation type="submission" date="2017-09" db="EMBL/GenBank/DDBJ databases">
        <title>Sphingomonas ginsenosidimutans KACC 14949, whole genome shotgun sequence.</title>
        <authorList>
            <person name="Feng G."/>
            <person name="Zhu H."/>
        </authorList>
    </citation>
    <scope>NUCLEOTIDE SEQUENCE [LARGE SCALE GENOMIC DNA]</scope>
    <source>
        <strain evidence="2 3">KACC 14949</strain>
    </source>
</reference>
<accession>A0A2A4HVL7</accession>
<feature type="transmembrane region" description="Helical" evidence="1">
    <location>
        <begin position="12"/>
        <end position="32"/>
    </location>
</feature>
<evidence type="ECO:0000313" key="2">
    <source>
        <dbReference type="EMBL" id="PCG08576.1"/>
    </source>
</evidence>
<gene>
    <name evidence="2" type="ORF">COA17_12965</name>
</gene>
<proteinExistence type="predicted"/>
<keyword evidence="1" id="KW-0472">Membrane</keyword>
<organism evidence="2 3">
    <name type="scientific">Sphingomonas ginsenosidimutans</name>
    <dbReference type="NCBI Taxonomy" id="862134"/>
    <lineage>
        <taxon>Bacteria</taxon>
        <taxon>Pseudomonadati</taxon>
        <taxon>Pseudomonadota</taxon>
        <taxon>Alphaproteobacteria</taxon>
        <taxon>Sphingomonadales</taxon>
        <taxon>Sphingomonadaceae</taxon>
        <taxon>Sphingomonas</taxon>
    </lineage>
</organism>
<sequence>MNLLAIRATGIAGIVGAICWAIGDVLLVGGSAPPEQFPLLLRDYADRIPFKALAWMLPLDESRLAAGAMIANLSIPLYLAGSWHLYQGVKPAGGILPFAAFALLFCANAWSPLGHASFYYPGMVYKTIPTLPVAAHPALLTLGAQFSRMQAAAWFLAVIPLALGMMLLCVTILARPTRYPRWSAVVLNPVVPLLLAAMGAALPAPVGPWFFAAALNIGFFIVYTLSTILLWNGGRTFAR</sequence>
<evidence type="ECO:0000313" key="3">
    <source>
        <dbReference type="Proteomes" id="UP000218784"/>
    </source>
</evidence>
<keyword evidence="1" id="KW-1133">Transmembrane helix</keyword>
<keyword evidence="3" id="KW-1185">Reference proteome</keyword>
<name>A0A2A4HVL7_9SPHN</name>
<feature type="transmembrane region" description="Helical" evidence="1">
    <location>
        <begin position="64"/>
        <end position="86"/>
    </location>
</feature>
<dbReference type="AlphaFoldDB" id="A0A2A4HVL7"/>
<comment type="caution">
    <text evidence="2">The sequence shown here is derived from an EMBL/GenBank/DDBJ whole genome shotgun (WGS) entry which is preliminary data.</text>
</comment>
<keyword evidence="1" id="KW-0812">Transmembrane</keyword>